<dbReference type="AlphaFoldDB" id="A0A445A3B4"/>
<dbReference type="PANTHER" id="PTHR31973">
    <property type="entry name" value="POLYPROTEIN, PUTATIVE-RELATED"/>
    <property type="match status" value="1"/>
</dbReference>
<dbReference type="STRING" id="3818.A0A445A3B4"/>
<reference evidence="1 2" key="1">
    <citation type="submission" date="2019-01" db="EMBL/GenBank/DDBJ databases">
        <title>Sequencing of cultivated peanut Arachis hypogaea provides insights into genome evolution and oil improvement.</title>
        <authorList>
            <person name="Chen X."/>
        </authorList>
    </citation>
    <scope>NUCLEOTIDE SEQUENCE [LARGE SCALE GENOMIC DNA]</scope>
    <source>
        <strain evidence="2">cv. Fuhuasheng</strain>
        <tissue evidence="1">Leaves</tissue>
    </source>
</reference>
<evidence type="ECO:0000313" key="2">
    <source>
        <dbReference type="Proteomes" id="UP000289738"/>
    </source>
</evidence>
<protein>
    <recommendedName>
        <fullName evidence="3">MULE transposase domain-containing protein</fullName>
    </recommendedName>
</protein>
<dbReference type="EMBL" id="SDMP01000013">
    <property type="protein sequence ID" value="RYR20930.1"/>
    <property type="molecule type" value="Genomic_DNA"/>
</dbReference>
<dbReference type="PANTHER" id="PTHR31973:SF195">
    <property type="entry name" value="MUDR FAMILY TRANSPOSASE"/>
    <property type="match status" value="1"/>
</dbReference>
<name>A0A445A3B4_ARAHY</name>
<evidence type="ECO:0008006" key="3">
    <source>
        <dbReference type="Google" id="ProtNLM"/>
    </source>
</evidence>
<gene>
    <name evidence="1" type="ORF">Ahy_B03g066157</name>
</gene>
<keyword evidence="2" id="KW-1185">Reference proteome</keyword>
<evidence type="ECO:0000313" key="1">
    <source>
        <dbReference type="EMBL" id="RYR20930.1"/>
    </source>
</evidence>
<dbReference type="Proteomes" id="UP000289738">
    <property type="component" value="Chromosome B03"/>
</dbReference>
<comment type="caution">
    <text evidence="1">The sequence shown here is derived from an EMBL/GenBank/DDBJ whole genome shotgun (WGS) entry which is preliminary data.</text>
</comment>
<sequence>MPLSADSVVVPPCLRIIDSWTATSYVESSCPSYSLFHQLPSLLYRIYGDWEESYNKVSRLLQALQSCCPGTVYNLSAVPYYDGHFMVHGCSQCDKVFWSYAPRIEAFKHCNPFVSVDGTHLYGKCSSVLLIVVAQDGNSNILSVAFAIVEFVQRNYGRSSLPI</sequence>
<organism evidence="1 2">
    <name type="scientific">Arachis hypogaea</name>
    <name type="common">Peanut</name>
    <dbReference type="NCBI Taxonomy" id="3818"/>
    <lineage>
        <taxon>Eukaryota</taxon>
        <taxon>Viridiplantae</taxon>
        <taxon>Streptophyta</taxon>
        <taxon>Embryophyta</taxon>
        <taxon>Tracheophyta</taxon>
        <taxon>Spermatophyta</taxon>
        <taxon>Magnoliopsida</taxon>
        <taxon>eudicotyledons</taxon>
        <taxon>Gunneridae</taxon>
        <taxon>Pentapetalae</taxon>
        <taxon>rosids</taxon>
        <taxon>fabids</taxon>
        <taxon>Fabales</taxon>
        <taxon>Fabaceae</taxon>
        <taxon>Papilionoideae</taxon>
        <taxon>50 kb inversion clade</taxon>
        <taxon>dalbergioids sensu lato</taxon>
        <taxon>Dalbergieae</taxon>
        <taxon>Pterocarpus clade</taxon>
        <taxon>Arachis</taxon>
    </lineage>
</organism>
<proteinExistence type="predicted"/>
<accession>A0A445A3B4</accession>